<dbReference type="SUPFAM" id="SSF47473">
    <property type="entry name" value="EF-hand"/>
    <property type="match status" value="1"/>
</dbReference>
<dbReference type="Pfam" id="PF00036">
    <property type="entry name" value="EF-hand_1"/>
    <property type="match status" value="1"/>
</dbReference>
<evidence type="ECO:0000313" key="2">
    <source>
        <dbReference type="Proteomes" id="UP000749559"/>
    </source>
</evidence>
<feature type="non-terminal residue" evidence="1">
    <location>
        <position position="1"/>
    </location>
</feature>
<proteinExistence type="predicted"/>
<dbReference type="PROSITE" id="PS00018">
    <property type="entry name" value="EF_HAND_1"/>
    <property type="match status" value="1"/>
</dbReference>
<evidence type="ECO:0000313" key="1">
    <source>
        <dbReference type="EMBL" id="CAH1789101.1"/>
    </source>
</evidence>
<dbReference type="PROSITE" id="PS50222">
    <property type="entry name" value="EF_HAND_2"/>
    <property type="match status" value="1"/>
</dbReference>
<dbReference type="GO" id="GO:0005509">
    <property type="term" value="F:calcium ion binding"/>
    <property type="evidence" value="ECO:0007669"/>
    <property type="project" value="InterPro"/>
</dbReference>
<dbReference type="InterPro" id="IPR018247">
    <property type="entry name" value="EF_Hand_1_Ca_BS"/>
</dbReference>
<name>A0A8J1Y3N8_OWEFU</name>
<dbReference type="Proteomes" id="UP000749559">
    <property type="component" value="Unassembled WGS sequence"/>
</dbReference>
<sequence length="227" mass="26311">FSLSHAVSRVNSFLYLLLDVIGVCTVLHKTMSTENNVEIMNTNAPKTSMLWRRKMKTYFDSLDKRGSGYIQKSDFVRRFEHIKRVYRLSPTVQEAFNHILLTIFWGEMATCGVDTGDSRKVYFHEFVTNTSMNLIPENVQVFKKVLEYLVEVFFKLINMNEDAGLSELEYKEFLGIFGLDKHVKNAFESIDSNHDGSISRDEFRKAFFDFWLGQNLGVGVYLLGRLV</sequence>
<organism evidence="1 2">
    <name type="scientific">Owenia fusiformis</name>
    <name type="common">Polychaete worm</name>
    <dbReference type="NCBI Taxonomy" id="6347"/>
    <lineage>
        <taxon>Eukaryota</taxon>
        <taxon>Metazoa</taxon>
        <taxon>Spiralia</taxon>
        <taxon>Lophotrochozoa</taxon>
        <taxon>Annelida</taxon>
        <taxon>Polychaeta</taxon>
        <taxon>Sedentaria</taxon>
        <taxon>Canalipalpata</taxon>
        <taxon>Sabellida</taxon>
        <taxon>Oweniida</taxon>
        <taxon>Oweniidae</taxon>
        <taxon>Owenia</taxon>
    </lineage>
</organism>
<keyword evidence="2" id="KW-1185">Reference proteome</keyword>
<protein>
    <submittedName>
        <fullName evidence="1">Uncharacterized protein</fullName>
    </submittedName>
</protein>
<dbReference type="Gene3D" id="1.10.238.10">
    <property type="entry name" value="EF-hand"/>
    <property type="match status" value="1"/>
</dbReference>
<dbReference type="OrthoDB" id="427950at2759"/>
<gene>
    <name evidence="1" type="ORF">OFUS_LOCUS14516</name>
</gene>
<dbReference type="EMBL" id="CAIIXF020000007">
    <property type="protein sequence ID" value="CAH1789101.1"/>
    <property type="molecule type" value="Genomic_DNA"/>
</dbReference>
<dbReference type="InterPro" id="IPR011992">
    <property type="entry name" value="EF-hand-dom_pair"/>
</dbReference>
<dbReference type="InterPro" id="IPR002048">
    <property type="entry name" value="EF_hand_dom"/>
</dbReference>
<dbReference type="AlphaFoldDB" id="A0A8J1Y3N8"/>
<accession>A0A8J1Y3N8</accession>
<dbReference type="SMART" id="SM00054">
    <property type="entry name" value="EFh"/>
    <property type="match status" value="2"/>
</dbReference>
<reference evidence="1" key="1">
    <citation type="submission" date="2022-03" db="EMBL/GenBank/DDBJ databases">
        <authorList>
            <person name="Martin C."/>
        </authorList>
    </citation>
    <scope>NUCLEOTIDE SEQUENCE</scope>
</reference>
<dbReference type="CDD" id="cd00051">
    <property type="entry name" value="EFh"/>
    <property type="match status" value="1"/>
</dbReference>
<comment type="caution">
    <text evidence="1">The sequence shown here is derived from an EMBL/GenBank/DDBJ whole genome shotgun (WGS) entry which is preliminary data.</text>
</comment>